<keyword evidence="5" id="KW-1185">Reference proteome</keyword>
<dbReference type="GO" id="GO:0016020">
    <property type="term" value="C:membrane"/>
    <property type="evidence" value="ECO:0007669"/>
    <property type="project" value="InterPro"/>
</dbReference>
<dbReference type="STRING" id="578942.SAMN05216289_10991"/>
<keyword evidence="3" id="KW-0812">Transmembrane</keyword>
<accession>A0A1I4XE59</accession>
<keyword evidence="4" id="KW-0131">Cell cycle</keyword>
<reference evidence="4 5" key="1">
    <citation type="submission" date="2016-10" db="EMBL/GenBank/DDBJ databases">
        <authorList>
            <person name="de Groot N.N."/>
        </authorList>
    </citation>
    <scope>NUCLEOTIDE SEQUENCE [LARGE SCALE GENOMIC DNA]</scope>
    <source>
        <strain evidence="4 5">CGMCC 1.7659</strain>
    </source>
</reference>
<protein>
    <submittedName>
        <fullName evidence="4">Cell division and transport-associated protein TolA</fullName>
    </submittedName>
</protein>
<dbReference type="SUPFAM" id="SSF74653">
    <property type="entry name" value="TolA/TonB C-terminal domain"/>
    <property type="match status" value="1"/>
</dbReference>
<dbReference type="GO" id="GO:0051301">
    <property type="term" value="P:cell division"/>
    <property type="evidence" value="ECO:0007669"/>
    <property type="project" value="UniProtKB-KW"/>
</dbReference>
<keyword evidence="4" id="KW-0132">Cell division</keyword>
<dbReference type="Gene3D" id="3.30.1150.10">
    <property type="match status" value="1"/>
</dbReference>
<dbReference type="RefSeq" id="WP_092407057.1">
    <property type="nucleotide sequence ID" value="NZ_FOVF01000009.1"/>
</dbReference>
<keyword evidence="3" id="KW-1133">Transmembrane helix</keyword>
<feature type="region of interest" description="Disordered" evidence="2">
    <location>
        <begin position="47"/>
        <end position="98"/>
    </location>
</feature>
<keyword evidence="1" id="KW-0175">Coiled coil</keyword>
<dbReference type="AlphaFoldDB" id="A0A1I4XE59"/>
<dbReference type="GO" id="GO:0019534">
    <property type="term" value="F:toxin transmembrane transporter activity"/>
    <property type="evidence" value="ECO:0007669"/>
    <property type="project" value="InterPro"/>
</dbReference>
<evidence type="ECO:0000313" key="5">
    <source>
        <dbReference type="Proteomes" id="UP000198575"/>
    </source>
</evidence>
<dbReference type="Pfam" id="PF13103">
    <property type="entry name" value="TonB_2"/>
    <property type="match status" value="1"/>
</dbReference>
<organism evidence="4 5">
    <name type="scientific">Dokdonella immobilis</name>
    <dbReference type="NCBI Taxonomy" id="578942"/>
    <lineage>
        <taxon>Bacteria</taxon>
        <taxon>Pseudomonadati</taxon>
        <taxon>Pseudomonadota</taxon>
        <taxon>Gammaproteobacteria</taxon>
        <taxon>Lysobacterales</taxon>
        <taxon>Rhodanobacteraceae</taxon>
        <taxon>Dokdonella</taxon>
    </lineage>
</organism>
<dbReference type="NCBIfam" id="TIGR02794">
    <property type="entry name" value="tolA_full"/>
    <property type="match status" value="1"/>
</dbReference>
<evidence type="ECO:0000256" key="3">
    <source>
        <dbReference type="SAM" id="Phobius"/>
    </source>
</evidence>
<keyword evidence="3" id="KW-0472">Membrane</keyword>
<name>A0A1I4XE59_9GAMM</name>
<feature type="coiled-coil region" evidence="1">
    <location>
        <begin position="98"/>
        <end position="193"/>
    </location>
</feature>
<dbReference type="InterPro" id="IPR014161">
    <property type="entry name" value="Tol-Pal_TolA"/>
</dbReference>
<dbReference type="Proteomes" id="UP000198575">
    <property type="component" value="Unassembled WGS sequence"/>
</dbReference>
<evidence type="ECO:0000313" key="4">
    <source>
        <dbReference type="EMBL" id="SFN24221.1"/>
    </source>
</evidence>
<sequence length="297" mass="33264">MESFADKVRAVIYAVLLHAVLILMIGIGLWWTQESRVVVMPGPVIEASLVGPTSAPKPSSRKPRAKPTPAKPPPPPKPEEAKPKPDTVPPPEPPKQDLIEQERVAALAEQKADQLKKEQEEKRRREQILLEQEKQEAERQKQLDEVRKQLALAEKKKNLEKERLKQLQDRRLAEQEDAEKERMQELLEEEARQAQTGAGGQDNDLTARYAAAIQAAVTQNWNRPESVPPGLRCTLRIVQIPGGDVISANVTSPCNADPGARVSIEQAVMRAAPLPYRGYEKVFSREITFNFKYDGQG</sequence>
<gene>
    <name evidence="4" type="ORF">SAMN05216289_10991</name>
</gene>
<feature type="transmembrane region" description="Helical" evidence="3">
    <location>
        <begin position="12"/>
        <end position="31"/>
    </location>
</feature>
<dbReference type="GO" id="GO:0043213">
    <property type="term" value="P:bacteriocin transport"/>
    <property type="evidence" value="ECO:0007669"/>
    <property type="project" value="InterPro"/>
</dbReference>
<evidence type="ECO:0000256" key="2">
    <source>
        <dbReference type="SAM" id="MobiDB-lite"/>
    </source>
</evidence>
<dbReference type="EMBL" id="FOVF01000009">
    <property type="protein sequence ID" value="SFN24221.1"/>
    <property type="molecule type" value="Genomic_DNA"/>
</dbReference>
<evidence type="ECO:0000256" key="1">
    <source>
        <dbReference type="SAM" id="Coils"/>
    </source>
</evidence>
<dbReference type="OrthoDB" id="5948502at2"/>
<proteinExistence type="predicted"/>